<sequence length="88" mass="10301">MNTQILELLKVNLGIMTDKRNEYLLSIIDSVISELESEQGIIIDNNDDFHIMFIVDYSAWRYRSRGEGVMPRNLQFRLHNLVLSMKKG</sequence>
<dbReference type="RefSeq" id="WP_010751834.1">
    <property type="nucleotide sequence ID" value="NZ_BJWF01000050.1"/>
</dbReference>
<dbReference type="EMBL" id="BJWF01000050">
    <property type="protein sequence ID" value="GEL93125.1"/>
    <property type="molecule type" value="Genomic_DNA"/>
</dbReference>
<evidence type="ECO:0000313" key="2">
    <source>
        <dbReference type="Proteomes" id="UP000321830"/>
    </source>
</evidence>
<reference evidence="1 2" key="1">
    <citation type="submission" date="2019-07" db="EMBL/GenBank/DDBJ databases">
        <title>Whole genome shotgun sequence of Enterococcus villorum NBRC 100699.</title>
        <authorList>
            <person name="Hosoyama A."/>
            <person name="Uohara A."/>
            <person name="Ohji S."/>
            <person name="Ichikawa N."/>
        </authorList>
    </citation>
    <scope>NUCLEOTIDE SEQUENCE [LARGE SCALE GENOMIC DNA]</scope>
    <source>
        <strain evidence="1 2">NBRC 100699</strain>
    </source>
</reference>
<name>A0A511J550_9ENTE</name>
<dbReference type="Proteomes" id="UP000321830">
    <property type="component" value="Unassembled WGS sequence"/>
</dbReference>
<protein>
    <submittedName>
        <fullName evidence="1">Uncharacterized protein</fullName>
    </submittedName>
</protein>
<comment type="caution">
    <text evidence="1">The sequence shown here is derived from an EMBL/GenBank/DDBJ whole genome shotgun (WGS) entry which is preliminary data.</text>
</comment>
<evidence type="ECO:0000313" key="1">
    <source>
        <dbReference type="EMBL" id="GEL93125.1"/>
    </source>
</evidence>
<organism evidence="1 2">
    <name type="scientific">Enterococcus villorum</name>
    <dbReference type="NCBI Taxonomy" id="112904"/>
    <lineage>
        <taxon>Bacteria</taxon>
        <taxon>Bacillati</taxon>
        <taxon>Bacillota</taxon>
        <taxon>Bacilli</taxon>
        <taxon>Lactobacillales</taxon>
        <taxon>Enterococcaceae</taxon>
        <taxon>Enterococcus</taxon>
    </lineage>
</organism>
<gene>
    <name evidence="1" type="ORF">EVI01_24620</name>
</gene>
<accession>A0A511J550</accession>
<dbReference type="AlphaFoldDB" id="A0A511J550"/>
<proteinExistence type="predicted"/>